<keyword evidence="5" id="KW-1185">Reference proteome</keyword>
<dbReference type="GO" id="GO:0051213">
    <property type="term" value="F:dioxygenase activity"/>
    <property type="evidence" value="ECO:0007669"/>
    <property type="project" value="UniProtKB-KW"/>
</dbReference>
<evidence type="ECO:0000256" key="1">
    <source>
        <dbReference type="ARBA" id="ARBA00022630"/>
    </source>
</evidence>
<dbReference type="PANTHER" id="PTHR32332">
    <property type="entry name" value="2-NITROPROPANE DIOXYGENASE"/>
    <property type="match status" value="1"/>
</dbReference>
<organism evidence="4 5">
    <name type="scientific">Podospora didyma</name>
    <dbReference type="NCBI Taxonomy" id="330526"/>
    <lineage>
        <taxon>Eukaryota</taxon>
        <taxon>Fungi</taxon>
        <taxon>Dikarya</taxon>
        <taxon>Ascomycota</taxon>
        <taxon>Pezizomycotina</taxon>
        <taxon>Sordariomycetes</taxon>
        <taxon>Sordariomycetidae</taxon>
        <taxon>Sordariales</taxon>
        <taxon>Podosporaceae</taxon>
        <taxon>Podospora</taxon>
    </lineage>
</organism>
<sequence>MSPHHRKPEVVASKLNGWFPNTKNPVIISAPMLGVSNGTLAANVSLAGGFGMVPGAFNLGPDSPDLATLSAELTTARRILGLADRPLTPIPVGVGFILCDSSASHFLSTVIPPLQDHSPQAVWLFAPDLDAEEGFVRGIIDALHASGFIVFFQVGSVAAARKAVQDGADVIVAQGIDAGGHQAAIGSGVVSLVPEVVSMVEDEFKDRGVVVVAAGGIVDGRGVAAVLALGAEAAVMGTRFLVAPEASTADYCRKLILETVDGGVSTAKSSFHDNLQGPGRWPAAYDGRAIVTELYRDHIAGVSLEESQARFSEAKAAGDLSRQITWAGTGIGLVKDARPAGEIVTDVREAAKKRFHAVQSLFQ</sequence>
<dbReference type="InterPro" id="IPR004136">
    <property type="entry name" value="NMO"/>
</dbReference>
<evidence type="ECO:0000256" key="3">
    <source>
        <dbReference type="ARBA" id="ARBA00023002"/>
    </source>
</evidence>
<keyword evidence="3" id="KW-0560">Oxidoreductase</keyword>
<reference evidence="4" key="2">
    <citation type="submission" date="2023-06" db="EMBL/GenBank/DDBJ databases">
        <authorList>
            <consortium name="Lawrence Berkeley National Laboratory"/>
            <person name="Haridas S."/>
            <person name="Hensen N."/>
            <person name="Bonometti L."/>
            <person name="Westerberg I."/>
            <person name="Brannstrom I.O."/>
            <person name="Guillou S."/>
            <person name="Cros-Aarteil S."/>
            <person name="Calhoun S."/>
            <person name="Kuo A."/>
            <person name="Mondo S."/>
            <person name="Pangilinan J."/>
            <person name="Riley R."/>
            <person name="LaButti K."/>
            <person name="Andreopoulos B."/>
            <person name="Lipzen A."/>
            <person name="Chen C."/>
            <person name="Yanf M."/>
            <person name="Daum C."/>
            <person name="Ng V."/>
            <person name="Clum A."/>
            <person name="Steindorff A."/>
            <person name="Ohm R."/>
            <person name="Martin F."/>
            <person name="Silar P."/>
            <person name="Natvig D."/>
            <person name="Lalanne C."/>
            <person name="Gautier V."/>
            <person name="Ament-velasquez S.L."/>
            <person name="Kruys A."/>
            <person name="Hutchinson M.I."/>
            <person name="Powell A.J."/>
            <person name="Barry K."/>
            <person name="Miller A.N."/>
            <person name="Grigoriev I.V."/>
            <person name="Debuchy R."/>
            <person name="Gladieux P."/>
            <person name="Thoren M.H."/>
            <person name="Johannesson H."/>
        </authorList>
    </citation>
    <scope>NUCLEOTIDE SEQUENCE</scope>
    <source>
        <strain evidence="4">CBS 232.78</strain>
    </source>
</reference>
<accession>A0AAE0NGT1</accession>
<dbReference type="SUPFAM" id="SSF51412">
    <property type="entry name" value="Inosine monophosphate dehydrogenase (IMPDH)"/>
    <property type="match status" value="1"/>
</dbReference>
<dbReference type="Pfam" id="PF03060">
    <property type="entry name" value="NMO"/>
    <property type="match status" value="1"/>
</dbReference>
<name>A0AAE0NGT1_9PEZI</name>
<keyword evidence="4" id="KW-0223">Dioxygenase</keyword>
<protein>
    <submittedName>
        <fullName evidence="4">FMN-dependent 2-nitropropane dioxygenase</fullName>
    </submittedName>
</protein>
<comment type="caution">
    <text evidence="4">The sequence shown here is derived from an EMBL/GenBank/DDBJ whole genome shotgun (WGS) entry which is preliminary data.</text>
</comment>
<evidence type="ECO:0000256" key="2">
    <source>
        <dbReference type="ARBA" id="ARBA00022643"/>
    </source>
</evidence>
<keyword evidence="2" id="KW-0288">FMN</keyword>
<dbReference type="GO" id="GO:0018580">
    <property type="term" value="F:nitronate monooxygenase activity"/>
    <property type="evidence" value="ECO:0007669"/>
    <property type="project" value="InterPro"/>
</dbReference>
<dbReference type="InterPro" id="IPR013785">
    <property type="entry name" value="Aldolase_TIM"/>
</dbReference>
<proteinExistence type="predicted"/>
<dbReference type="AlphaFoldDB" id="A0AAE0NGT1"/>
<gene>
    <name evidence="4" type="ORF">B0H63DRAFT_560996</name>
</gene>
<dbReference type="CDD" id="cd04730">
    <property type="entry name" value="NPD_like"/>
    <property type="match status" value="1"/>
</dbReference>
<evidence type="ECO:0000313" key="4">
    <source>
        <dbReference type="EMBL" id="KAK3381288.1"/>
    </source>
</evidence>
<dbReference type="EMBL" id="JAULSW010000005">
    <property type="protein sequence ID" value="KAK3381288.1"/>
    <property type="molecule type" value="Genomic_DNA"/>
</dbReference>
<dbReference type="Proteomes" id="UP001285441">
    <property type="component" value="Unassembled WGS sequence"/>
</dbReference>
<reference evidence="4" key="1">
    <citation type="journal article" date="2023" name="Mol. Phylogenet. Evol.">
        <title>Genome-scale phylogeny and comparative genomics of the fungal order Sordariales.</title>
        <authorList>
            <person name="Hensen N."/>
            <person name="Bonometti L."/>
            <person name="Westerberg I."/>
            <person name="Brannstrom I.O."/>
            <person name="Guillou S."/>
            <person name="Cros-Aarteil S."/>
            <person name="Calhoun S."/>
            <person name="Haridas S."/>
            <person name="Kuo A."/>
            <person name="Mondo S."/>
            <person name="Pangilinan J."/>
            <person name="Riley R."/>
            <person name="LaButti K."/>
            <person name="Andreopoulos B."/>
            <person name="Lipzen A."/>
            <person name="Chen C."/>
            <person name="Yan M."/>
            <person name="Daum C."/>
            <person name="Ng V."/>
            <person name="Clum A."/>
            <person name="Steindorff A."/>
            <person name="Ohm R.A."/>
            <person name="Martin F."/>
            <person name="Silar P."/>
            <person name="Natvig D.O."/>
            <person name="Lalanne C."/>
            <person name="Gautier V."/>
            <person name="Ament-Velasquez S.L."/>
            <person name="Kruys A."/>
            <person name="Hutchinson M.I."/>
            <person name="Powell A.J."/>
            <person name="Barry K."/>
            <person name="Miller A.N."/>
            <person name="Grigoriev I.V."/>
            <person name="Debuchy R."/>
            <person name="Gladieux P."/>
            <person name="Hiltunen Thoren M."/>
            <person name="Johannesson H."/>
        </authorList>
    </citation>
    <scope>NUCLEOTIDE SEQUENCE</scope>
    <source>
        <strain evidence="4">CBS 232.78</strain>
    </source>
</reference>
<keyword evidence="1" id="KW-0285">Flavoprotein</keyword>
<dbReference type="Gene3D" id="3.20.20.70">
    <property type="entry name" value="Aldolase class I"/>
    <property type="match status" value="1"/>
</dbReference>
<evidence type="ECO:0000313" key="5">
    <source>
        <dbReference type="Proteomes" id="UP001285441"/>
    </source>
</evidence>
<dbReference type="PANTHER" id="PTHR32332:SF34">
    <property type="entry name" value="2-NITROPROPANE DIOXYGENASE FAMILY, PUTATIVE-RELATED"/>
    <property type="match status" value="1"/>
</dbReference>